<proteinExistence type="predicted"/>
<comment type="caution">
    <text evidence="1">The sequence shown here is derived from an EMBL/GenBank/DDBJ whole genome shotgun (WGS) entry which is preliminary data.</text>
</comment>
<feature type="non-terminal residue" evidence="1">
    <location>
        <position position="73"/>
    </location>
</feature>
<gene>
    <name evidence="1" type="ORF">XAT740_LOCUS58980</name>
</gene>
<organism evidence="1 2">
    <name type="scientific">Adineta ricciae</name>
    <name type="common">Rotifer</name>
    <dbReference type="NCBI Taxonomy" id="249248"/>
    <lineage>
        <taxon>Eukaryota</taxon>
        <taxon>Metazoa</taxon>
        <taxon>Spiralia</taxon>
        <taxon>Gnathifera</taxon>
        <taxon>Rotifera</taxon>
        <taxon>Eurotatoria</taxon>
        <taxon>Bdelloidea</taxon>
        <taxon>Adinetida</taxon>
        <taxon>Adinetidae</taxon>
        <taxon>Adineta</taxon>
    </lineage>
</organism>
<evidence type="ECO:0000313" key="1">
    <source>
        <dbReference type="EMBL" id="CAF1672622.1"/>
    </source>
</evidence>
<reference evidence="1" key="1">
    <citation type="submission" date="2021-02" db="EMBL/GenBank/DDBJ databases">
        <authorList>
            <person name="Nowell W R."/>
        </authorList>
    </citation>
    <scope>NUCLEOTIDE SEQUENCE</scope>
</reference>
<dbReference type="AlphaFoldDB" id="A0A816GEJ4"/>
<name>A0A816GEJ4_ADIRI</name>
<accession>A0A816GEJ4</accession>
<protein>
    <submittedName>
        <fullName evidence="1">Uncharacterized protein</fullName>
    </submittedName>
</protein>
<dbReference type="Proteomes" id="UP000663828">
    <property type="component" value="Unassembled WGS sequence"/>
</dbReference>
<keyword evidence="2" id="KW-1185">Reference proteome</keyword>
<sequence>MSSKSGSKQRILGTAENALIETSRQHQGHMKVGEVLHLQGPYISLDMLIAAINRLQRRHPFLRSRLENNSTKP</sequence>
<dbReference type="EMBL" id="CAJNOR010013318">
    <property type="protein sequence ID" value="CAF1672622.1"/>
    <property type="molecule type" value="Genomic_DNA"/>
</dbReference>
<evidence type="ECO:0000313" key="2">
    <source>
        <dbReference type="Proteomes" id="UP000663828"/>
    </source>
</evidence>